<dbReference type="RefSeq" id="XP_020429667.1">
    <property type="nucleotide sequence ID" value="XM_020582886.1"/>
</dbReference>
<reference evidence="2 3" key="1">
    <citation type="journal article" date="2011" name="Genome Res.">
        <title>Phylogeny-wide analysis of social amoeba genomes highlights ancient origins for complex intercellular communication.</title>
        <authorList>
            <person name="Heidel A.J."/>
            <person name="Lawal H.M."/>
            <person name="Felder M."/>
            <person name="Schilde C."/>
            <person name="Helps N.R."/>
            <person name="Tunggal B."/>
            <person name="Rivero F."/>
            <person name="John U."/>
            <person name="Schleicher M."/>
            <person name="Eichinger L."/>
            <person name="Platzer M."/>
            <person name="Noegel A.A."/>
            <person name="Schaap P."/>
            <person name="Gloeckner G."/>
        </authorList>
    </citation>
    <scope>NUCLEOTIDE SEQUENCE [LARGE SCALE GENOMIC DNA]</scope>
    <source>
        <strain evidence="3">ATCC 26659 / Pp 5 / PN500</strain>
    </source>
</reference>
<comment type="caution">
    <text evidence="2">The sequence shown here is derived from an EMBL/GenBank/DDBJ whole genome shotgun (WGS) entry which is preliminary data.</text>
</comment>
<keyword evidence="3" id="KW-1185">Reference proteome</keyword>
<feature type="compositionally biased region" description="Low complexity" evidence="1">
    <location>
        <begin position="51"/>
        <end position="61"/>
    </location>
</feature>
<evidence type="ECO:0000256" key="1">
    <source>
        <dbReference type="SAM" id="MobiDB-lite"/>
    </source>
</evidence>
<sequence>MTVRFSQLNVKKTPIITTTPDASPIIQPVEAVQLQNVTPDKHGSAEGNNSTTTTTTTTTTTNRNPPSPSMSVQTSPSLVGIPSFLDSVEEDNMNFHSPLDDLIEANRAELTSASSSHYSYLHGDEVYGPILFEHSSMEDGRNI</sequence>
<name>D3BLT8_HETP5</name>
<organism evidence="2 3">
    <name type="scientific">Heterostelium pallidum (strain ATCC 26659 / Pp 5 / PN500)</name>
    <name type="common">Cellular slime mold</name>
    <name type="synonym">Polysphondylium pallidum</name>
    <dbReference type="NCBI Taxonomy" id="670386"/>
    <lineage>
        <taxon>Eukaryota</taxon>
        <taxon>Amoebozoa</taxon>
        <taxon>Evosea</taxon>
        <taxon>Eumycetozoa</taxon>
        <taxon>Dictyostelia</taxon>
        <taxon>Acytosteliales</taxon>
        <taxon>Acytosteliaceae</taxon>
        <taxon>Heterostelium</taxon>
    </lineage>
</organism>
<dbReference type="EMBL" id="ADBJ01000042">
    <property type="protein sequence ID" value="EFA77539.1"/>
    <property type="molecule type" value="Genomic_DNA"/>
</dbReference>
<feature type="region of interest" description="Disordered" evidence="1">
    <location>
        <begin position="38"/>
        <end position="78"/>
    </location>
</feature>
<evidence type="ECO:0000313" key="2">
    <source>
        <dbReference type="EMBL" id="EFA77539.1"/>
    </source>
</evidence>
<dbReference type="AlphaFoldDB" id="D3BLT8"/>
<proteinExistence type="predicted"/>
<accession>D3BLT8</accession>
<dbReference type="InParanoid" id="D3BLT8"/>
<protein>
    <submittedName>
        <fullName evidence="2">Uncharacterized protein</fullName>
    </submittedName>
</protein>
<dbReference type="Proteomes" id="UP000001396">
    <property type="component" value="Unassembled WGS sequence"/>
</dbReference>
<dbReference type="GeneID" id="31367609"/>
<evidence type="ECO:0000313" key="3">
    <source>
        <dbReference type="Proteomes" id="UP000001396"/>
    </source>
</evidence>
<gene>
    <name evidence="2" type="ORF">PPL_12142</name>
</gene>